<evidence type="ECO:0000256" key="2">
    <source>
        <dbReference type="SAM" id="Coils"/>
    </source>
</evidence>
<evidence type="ECO:0000256" key="1">
    <source>
        <dbReference type="ARBA" id="ARBA00008839"/>
    </source>
</evidence>
<evidence type="ECO:0000313" key="5">
    <source>
        <dbReference type="Proteomes" id="UP000277928"/>
    </source>
</evidence>
<feature type="coiled-coil region" evidence="2">
    <location>
        <begin position="660"/>
        <end position="688"/>
    </location>
</feature>
<feature type="region of interest" description="Disordered" evidence="3">
    <location>
        <begin position="259"/>
        <end position="290"/>
    </location>
</feature>
<dbReference type="Pfam" id="PF03359">
    <property type="entry name" value="GKAP"/>
    <property type="match status" value="1"/>
</dbReference>
<proteinExistence type="inferred from homology"/>
<evidence type="ECO:0000256" key="3">
    <source>
        <dbReference type="SAM" id="MobiDB-lite"/>
    </source>
</evidence>
<sequence length="695" mass="78149">MKNTWSAGAINSVSFTQVMEKCTEEPRMRPSPIGHFFSRIGSMRHHSKSPRKKVPSLCVSDDSVTLCPTQSTSPTSSPKNGVNIKDSELNAENELCVSPLSKPKRHSSPFRRIIHRLSINRKTRGPSSAGYNDHNCSQSSRSEFNGSHETVFSTSTLPTVLNSGNVLPRPTLSENDLRLITLRKDQEMERSVTALSMNTNNIHPDNFDVITRVPSYLRISCALNGYRRPYRRIEESHRRQNVPAKLPMSIVETRKLAFGNDGQNNDKRKSMKSEEIMNRNNSQVGGDDISRTSAPVRQLVEHFDYLLQNNSSSAMKATEDSLHDENLTMSDEAHAAKPLIHPVAQQNSLAFSDQFGNNNLLMNGLTNMTKTEMGEANSQCSVFIIGCCMTMKEFVLSVDRYCLSPSVKCSDIKKFYTRIKGLVSMILLNWSSSASDLMLYLFCGASYQHSNPKPSLAQQMHQALMKISIESESHTDNHSEVSVENGQLKNNQIAETMKNENGVNFVLPDGETYGSLLMEARASLKLLCDQAKNDLLNEDIPEHAAGTLRTAIGKANLLLDKKMTKFDDLLKKHLDQNSDMQQVKLSDLSGYWDLISIELKELEANFHKISFLRANHWTVPESEICSLNTVDESRSDAMKKIQSCLPVINNEKVAFEVQRRQMALAAAKRRQKELKRAEEEQLAERKDDGEVRMVI</sequence>
<protein>
    <submittedName>
        <fullName evidence="4">Uncharacterized protein</fullName>
    </submittedName>
</protein>
<dbReference type="EMBL" id="UYRX01000486">
    <property type="protein sequence ID" value="VDK82876.1"/>
    <property type="molecule type" value="Genomic_DNA"/>
</dbReference>
<dbReference type="Proteomes" id="UP000277928">
    <property type="component" value="Unassembled WGS sequence"/>
</dbReference>
<accession>A0A3P6T4J3</accession>
<comment type="similarity">
    <text evidence="1">Belongs to the SAPAP family.</text>
</comment>
<evidence type="ECO:0000313" key="4">
    <source>
        <dbReference type="EMBL" id="VDK82876.1"/>
    </source>
</evidence>
<feature type="region of interest" description="Disordered" evidence="3">
    <location>
        <begin position="121"/>
        <end position="147"/>
    </location>
</feature>
<dbReference type="GO" id="GO:0099572">
    <property type="term" value="C:postsynaptic specialization"/>
    <property type="evidence" value="ECO:0007669"/>
    <property type="project" value="TreeGrafter"/>
</dbReference>
<dbReference type="GO" id="GO:0098978">
    <property type="term" value="C:glutamatergic synapse"/>
    <property type="evidence" value="ECO:0007669"/>
    <property type="project" value="TreeGrafter"/>
</dbReference>
<keyword evidence="2" id="KW-0175">Coiled coil</keyword>
<dbReference type="InterPro" id="IPR005026">
    <property type="entry name" value="SAPAP"/>
</dbReference>
<dbReference type="GO" id="GO:0023052">
    <property type="term" value="P:signaling"/>
    <property type="evidence" value="ECO:0007669"/>
    <property type="project" value="InterPro"/>
</dbReference>
<dbReference type="OrthoDB" id="10036956at2759"/>
<dbReference type="OMA" id="CKNDENA"/>
<feature type="compositionally biased region" description="Basic and acidic residues" evidence="3">
    <location>
        <begin position="264"/>
        <end position="277"/>
    </location>
</feature>
<feature type="compositionally biased region" description="Polar residues" evidence="3">
    <location>
        <begin position="125"/>
        <end position="147"/>
    </location>
</feature>
<dbReference type="PANTHER" id="PTHR12353:SF31">
    <property type="entry name" value="LD44824P"/>
    <property type="match status" value="1"/>
</dbReference>
<organism evidence="4 5">
    <name type="scientific">Litomosoides sigmodontis</name>
    <name type="common">Filarial nematode worm</name>
    <dbReference type="NCBI Taxonomy" id="42156"/>
    <lineage>
        <taxon>Eukaryota</taxon>
        <taxon>Metazoa</taxon>
        <taxon>Ecdysozoa</taxon>
        <taxon>Nematoda</taxon>
        <taxon>Chromadorea</taxon>
        <taxon>Rhabditida</taxon>
        <taxon>Spirurina</taxon>
        <taxon>Spiruromorpha</taxon>
        <taxon>Filarioidea</taxon>
        <taxon>Onchocercidae</taxon>
        <taxon>Litomosoides</taxon>
    </lineage>
</organism>
<reference evidence="4 5" key="1">
    <citation type="submission" date="2018-08" db="EMBL/GenBank/DDBJ databases">
        <authorList>
            <person name="Laetsch R D."/>
            <person name="Stevens L."/>
            <person name="Kumar S."/>
            <person name="Blaxter L. M."/>
        </authorList>
    </citation>
    <scope>NUCLEOTIDE SEQUENCE [LARGE SCALE GENOMIC DNA]</scope>
</reference>
<dbReference type="STRING" id="42156.A0A3P6T4J3"/>
<dbReference type="AlphaFoldDB" id="A0A3P6T4J3"/>
<dbReference type="PANTHER" id="PTHR12353">
    <property type="entry name" value="DISKS LARGE-ASSOCIATED PROTEIN DAP SAP90/PSD-95-ASSOCIATED PROTEIN"/>
    <property type="match status" value="1"/>
</dbReference>
<name>A0A3P6T4J3_LITSI</name>
<dbReference type="GO" id="GO:0060090">
    <property type="term" value="F:molecular adaptor activity"/>
    <property type="evidence" value="ECO:0007669"/>
    <property type="project" value="TreeGrafter"/>
</dbReference>
<gene>
    <name evidence="4" type="ORF">NLS_LOCUS5957</name>
</gene>
<keyword evidence="5" id="KW-1185">Reference proteome</keyword>